<proteinExistence type="predicted"/>
<keyword evidence="4" id="KW-1185">Reference proteome</keyword>
<dbReference type="InterPro" id="IPR029058">
    <property type="entry name" value="AB_hydrolase_fold"/>
</dbReference>
<keyword evidence="1 3" id="KW-0378">Hydrolase</keyword>
<dbReference type="InterPro" id="IPR013094">
    <property type="entry name" value="AB_hydrolase_3"/>
</dbReference>
<dbReference type="AlphaFoldDB" id="A0A8H4FKN1"/>
<accession>A0A8H4FKN1</accession>
<dbReference type="EMBL" id="WVTB01000040">
    <property type="protein sequence ID" value="KAF3805818.1"/>
    <property type="molecule type" value="Genomic_DNA"/>
</dbReference>
<dbReference type="Gene3D" id="3.40.50.1820">
    <property type="entry name" value="alpha/beta hydrolase"/>
    <property type="match status" value="1"/>
</dbReference>
<dbReference type="Proteomes" id="UP000613401">
    <property type="component" value="Unassembled WGS sequence"/>
</dbReference>
<dbReference type="RefSeq" id="XP_045264977.1">
    <property type="nucleotide sequence ID" value="XM_045405213.1"/>
</dbReference>
<organism evidence="3 4">
    <name type="scientific">Colletotrichum gloeosporioides</name>
    <name type="common">Anthracnose fungus</name>
    <name type="synonym">Glomerella cingulata</name>
    <dbReference type="NCBI Taxonomy" id="474922"/>
    <lineage>
        <taxon>Eukaryota</taxon>
        <taxon>Fungi</taxon>
        <taxon>Dikarya</taxon>
        <taxon>Ascomycota</taxon>
        <taxon>Pezizomycotina</taxon>
        <taxon>Sordariomycetes</taxon>
        <taxon>Hypocreomycetidae</taxon>
        <taxon>Glomerellales</taxon>
        <taxon>Glomerellaceae</taxon>
        <taxon>Colletotrichum</taxon>
        <taxon>Colletotrichum gloeosporioides species complex</taxon>
    </lineage>
</organism>
<gene>
    <name evidence="3" type="ORF">GCG54_00005184</name>
</gene>
<comment type="caution">
    <text evidence="3">The sequence shown here is derived from an EMBL/GenBank/DDBJ whole genome shotgun (WGS) entry which is preliminary data.</text>
</comment>
<reference evidence="3" key="2">
    <citation type="submission" date="2020-03" db="EMBL/GenBank/DDBJ databases">
        <authorList>
            <person name="Fu F.-F."/>
            <person name="Chen J."/>
        </authorList>
    </citation>
    <scope>NUCLEOTIDE SEQUENCE</scope>
    <source>
        <strain evidence="3">Lc1</strain>
    </source>
</reference>
<protein>
    <submittedName>
        <fullName evidence="3">AB hydrolase superfamily protein B1A11.02</fullName>
    </submittedName>
</protein>
<dbReference type="Pfam" id="PF07859">
    <property type="entry name" value="Abhydrolase_3"/>
    <property type="match status" value="1"/>
</dbReference>
<sequence length="345" mass="37946">MNMEYDTREKIEPLGTIDPEIEAFIKAHPMPSFGGTQDVMREMMEAAKTARQDSDIEYSIKIPMRDGYQSETRIHKPPSPDGKHPVLVFVYGGGFIMGDCTQLSPYARIAAKLFNAVVVNVSYRLAPAHKFPTAPNDVWDSLKWIAANAHTFGGDPAVGFILGGASAGGNLAAVTAQKSLDEGLNPSLTGVWLSIPYILEEEIVPAKYKDVWFSREQNAAGPVIDKASMEFMGLAYSADMKSPDLSPFNAKDPHKGMPPVYFQVCGTDPLRDDGLVYERVLRDHGVKTRLDIYPGAPHGHIMFPCKLSTKCHFDTFNGLAWLLGEETPNEEVITQELAVNPIMSV</sequence>
<reference evidence="3" key="1">
    <citation type="journal article" date="2020" name="Phytopathology">
        <title>Genome sequence and comparative analysis of Colletotrichum gloeosporioides isolated from Liriodendron leaves.</title>
        <authorList>
            <person name="Fu F.F."/>
            <person name="Hao Z."/>
            <person name="Wang P."/>
            <person name="Lu Y."/>
            <person name="Xue L.J."/>
            <person name="Wei G."/>
            <person name="Tian Y."/>
            <person name="Baishi H."/>
            <person name="Xu H."/>
            <person name="Shi J."/>
            <person name="Cheng T."/>
            <person name="Wang G."/>
            <person name="Yi Y."/>
            <person name="Chen J."/>
        </authorList>
    </citation>
    <scope>NUCLEOTIDE SEQUENCE</scope>
    <source>
        <strain evidence="3">Lc1</strain>
    </source>
</reference>
<dbReference type="PANTHER" id="PTHR48081:SF8">
    <property type="entry name" value="ALPHA_BETA HYDROLASE FOLD-3 DOMAIN-CONTAINING PROTEIN-RELATED"/>
    <property type="match status" value="1"/>
</dbReference>
<evidence type="ECO:0000313" key="4">
    <source>
        <dbReference type="Proteomes" id="UP000613401"/>
    </source>
</evidence>
<feature type="domain" description="Alpha/beta hydrolase fold-3" evidence="2">
    <location>
        <begin position="87"/>
        <end position="300"/>
    </location>
</feature>
<dbReference type="GO" id="GO:0016787">
    <property type="term" value="F:hydrolase activity"/>
    <property type="evidence" value="ECO:0007669"/>
    <property type="project" value="UniProtKB-KW"/>
</dbReference>
<dbReference type="InterPro" id="IPR050300">
    <property type="entry name" value="GDXG_lipolytic_enzyme"/>
</dbReference>
<dbReference type="PANTHER" id="PTHR48081">
    <property type="entry name" value="AB HYDROLASE SUPERFAMILY PROTEIN C4A8.06C"/>
    <property type="match status" value="1"/>
</dbReference>
<dbReference type="GeneID" id="69012336"/>
<evidence type="ECO:0000259" key="2">
    <source>
        <dbReference type="Pfam" id="PF07859"/>
    </source>
</evidence>
<evidence type="ECO:0000256" key="1">
    <source>
        <dbReference type="ARBA" id="ARBA00022801"/>
    </source>
</evidence>
<name>A0A8H4FKN1_COLGL</name>
<evidence type="ECO:0000313" key="3">
    <source>
        <dbReference type="EMBL" id="KAF3805818.1"/>
    </source>
</evidence>
<dbReference type="SUPFAM" id="SSF53474">
    <property type="entry name" value="alpha/beta-Hydrolases"/>
    <property type="match status" value="1"/>
</dbReference>